<protein>
    <recommendedName>
        <fullName evidence="2">DNA-PKcs N-terminal domain-containing protein</fullName>
    </recommendedName>
</protein>
<evidence type="ECO:0000313" key="4">
    <source>
        <dbReference type="Proteomes" id="UP000694388"/>
    </source>
</evidence>
<evidence type="ECO:0000259" key="2">
    <source>
        <dbReference type="Pfam" id="PF20500"/>
    </source>
</evidence>
<dbReference type="InterPro" id="IPR046804">
    <property type="entry name" value="DNA-PKcs_N"/>
</dbReference>
<keyword evidence="4" id="KW-1185">Reference proteome</keyword>
<name>A0A8C4PWX5_EPTBU</name>
<reference evidence="3" key="1">
    <citation type="submission" date="2025-08" db="UniProtKB">
        <authorList>
            <consortium name="Ensembl"/>
        </authorList>
    </citation>
    <scope>IDENTIFICATION</scope>
</reference>
<evidence type="ECO:0000256" key="1">
    <source>
        <dbReference type="SAM" id="MobiDB-lite"/>
    </source>
</evidence>
<feature type="region of interest" description="Disordered" evidence="1">
    <location>
        <begin position="310"/>
        <end position="329"/>
    </location>
</feature>
<dbReference type="Ensembl" id="ENSEBUT00000002828.1">
    <property type="protein sequence ID" value="ENSEBUP00000002473.1"/>
    <property type="gene ID" value="ENSEBUG00000001918.1"/>
</dbReference>
<organism evidence="3 4">
    <name type="scientific">Eptatretus burgeri</name>
    <name type="common">Inshore hagfish</name>
    <dbReference type="NCBI Taxonomy" id="7764"/>
    <lineage>
        <taxon>Eukaryota</taxon>
        <taxon>Metazoa</taxon>
        <taxon>Chordata</taxon>
        <taxon>Craniata</taxon>
        <taxon>Vertebrata</taxon>
        <taxon>Cyclostomata</taxon>
        <taxon>Myxini</taxon>
        <taxon>Myxiniformes</taxon>
        <taxon>Myxinidae</taxon>
        <taxon>Eptatretinae</taxon>
        <taxon>Eptatretus</taxon>
    </lineage>
</organism>
<reference evidence="3" key="2">
    <citation type="submission" date="2025-09" db="UniProtKB">
        <authorList>
            <consortium name="Ensembl"/>
        </authorList>
    </citation>
    <scope>IDENTIFICATION</scope>
</reference>
<accession>A0A8C4PWX5</accession>
<dbReference type="AlphaFoldDB" id="A0A8C4PWX5"/>
<dbReference type="GeneTree" id="ENSGT00940000155633"/>
<feature type="domain" description="DNA-PKcs N-terminal" evidence="2">
    <location>
        <begin position="7"/>
        <end position="573"/>
    </location>
</feature>
<proteinExistence type="predicted"/>
<evidence type="ECO:0000313" key="3">
    <source>
        <dbReference type="Ensembl" id="ENSEBUP00000002473.1"/>
    </source>
</evidence>
<sequence>MEGRNQRPPIVVGALKGLTALLVNFTQTSDEDSPYTTRILEYTLKALKTATNRYAVPLAGLGLLSRHIGQFGHLVLQHEEVHQLLYFWSDHKNKDVSRAGSKALEAYLVQVSVQLTAEGTSRHHELQYWLKKVYEVLHNDSANSQLMGVSIRVLGHFAAPCASLGSSHVHFMFEELLTRAKQCYPGTSTDLADGNEEPGYEGLPNEESISLLPSFLDSLSSTLEHLNSVPGRNESILVRLAVLQMDNYPSYGPQLASVVPRCLLRLFISLSGKGALLSSFLKSVVHQALVSICSRTASNSDIMEEAFEVDSEGDGRQSGGMKDMEDQLPRGLGPKKRVITYRDFLNLWKCLLGCSHMKGIVSSRGTSHLTLVELQRLIVDEFFSSIIKTLHKLDLTTLAPPSRDTEVSSIDMVCEEGRETFDTLPTVQPAQPYDLKCLHVLAEFCRDLMHESLLSQLDHWLWPFGHELMVLATKHPFASGLYRLLAVTAHGATVTRHFLGCKPLDFAPHIGIEGDQRNKLDHFLVLAKFAKEVCSRLKQFKGELLAAALTFILAIPTEIVRSNLPHHVPTMQARNLYQQSASQIFHSPYT</sequence>
<dbReference type="Pfam" id="PF20500">
    <property type="entry name" value="DNA-PKcs_N"/>
    <property type="match status" value="1"/>
</dbReference>
<dbReference type="InterPro" id="IPR016024">
    <property type="entry name" value="ARM-type_fold"/>
</dbReference>
<dbReference type="SUPFAM" id="SSF48371">
    <property type="entry name" value="ARM repeat"/>
    <property type="match status" value="1"/>
</dbReference>
<dbReference type="Proteomes" id="UP000694388">
    <property type="component" value="Unplaced"/>
</dbReference>